<protein>
    <submittedName>
        <fullName evidence="2">Peptidoglycan/LPS O-acetylase OafA/YrhL</fullName>
    </submittedName>
</protein>
<sequence>MSELIAKLQKTGLFDLLSAGSLIFSGLFIWIARHLPEFSWSIQHQPFYFPFFTLIIGCFLTAVPFSRWIGKGVDNPFFRYTANVSFGLYIWHNLIITLLSMYWIEDFHYMGVAQLDRWIWISLGVLAVSYSIASLSYFVLEKPILDRSHHWRGSRRYLKNRENKSA</sequence>
<feature type="transmembrane region" description="Helical" evidence="1">
    <location>
        <begin position="86"/>
        <end position="104"/>
    </location>
</feature>
<proteinExistence type="predicted"/>
<feature type="transmembrane region" description="Helical" evidence="1">
    <location>
        <begin position="119"/>
        <end position="140"/>
    </location>
</feature>
<evidence type="ECO:0000313" key="3">
    <source>
        <dbReference type="Proteomes" id="UP000567067"/>
    </source>
</evidence>
<dbReference type="AlphaFoldDB" id="A0A7W3SQU0"/>
<dbReference type="EMBL" id="JACJIP010000004">
    <property type="protein sequence ID" value="MBA9084570.1"/>
    <property type="molecule type" value="Genomic_DNA"/>
</dbReference>
<accession>A0A7W3SQU0</accession>
<organism evidence="2 3">
    <name type="scientific">Fontibacillus solani</name>
    <dbReference type="NCBI Taxonomy" id="1572857"/>
    <lineage>
        <taxon>Bacteria</taxon>
        <taxon>Bacillati</taxon>
        <taxon>Bacillota</taxon>
        <taxon>Bacilli</taxon>
        <taxon>Bacillales</taxon>
        <taxon>Paenibacillaceae</taxon>
        <taxon>Fontibacillus</taxon>
    </lineage>
</organism>
<keyword evidence="1" id="KW-0812">Transmembrane</keyword>
<name>A0A7W3SQU0_9BACL</name>
<keyword evidence="1" id="KW-0472">Membrane</keyword>
<keyword evidence="3" id="KW-1185">Reference proteome</keyword>
<feature type="transmembrane region" description="Helical" evidence="1">
    <location>
        <begin position="47"/>
        <end position="65"/>
    </location>
</feature>
<feature type="transmembrane region" description="Helical" evidence="1">
    <location>
        <begin position="12"/>
        <end position="32"/>
    </location>
</feature>
<keyword evidence="1" id="KW-1133">Transmembrane helix</keyword>
<gene>
    <name evidence="2" type="ORF">FHR92_001027</name>
</gene>
<comment type="caution">
    <text evidence="2">The sequence shown here is derived from an EMBL/GenBank/DDBJ whole genome shotgun (WGS) entry which is preliminary data.</text>
</comment>
<evidence type="ECO:0000313" key="2">
    <source>
        <dbReference type="EMBL" id="MBA9084570.1"/>
    </source>
</evidence>
<dbReference type="RefSeq" id="WP_182534583.1">
    <property type="nucleotide sequence ID" value="NZ_JACJIP010000004.1"/>
</dbReference>
<dbReference type="Proteomes" id="UP000567067">
    <property type="component" value="Unassembled WGS sequence"/>
</dbReference>
<evidence type="ECO:0000256" key="1">
    <source>
        <dbReference type="SAM" id="Phobius"/>
    </source>
</evidence>
<reference evidence="2 3" key="1">
    <citation type="submission" date="2020-08" db="EMBL/GenBank/DDBJ databases">
        <title>Genomic Encyclopedia of Type Strains, Phase III (KMG-III): the genomes of soil and plant-associated and newly described type strains.</title>
        <authorList>
            <person name="Whitman W."/>
        </authorList>
    </citation>
    <scope>NUCLEOTIDE SEQUENCE [LARGE SCALE GENOMIC DNA]</scope>
    <source>
        <strain evidence="2 3">CECT 8693</strain>
    </source>
</reference>